<keyword evidence="6 13" id="KW-0812">Transmembrane</keyword>
<evidence type="ECO:0000256" key="12">
    <source>
        <dbReference type="ARBA" id="ARBA00023224"/>
    </source>
</evidence>
<gene>
    <name evidence="15" type="primary">ORNANAV1R3066</name>
</gene>
<dbReference type="CTD" id="100310952"/>
<reference evidence="15 16" key="1">
    <citation type="journal article" date="2008" name="Nature">
        <title>Genome analysis of the platypus reveals unique signatures of evolution.</title>
        <authorList>
            <person name="Warren W.C."/>
            <person name="Hillier L.W."/>
            <person name="Marshall Graves J.A."/>
            <person name="Birney E."/>
            <person name="Ponting C.P."/>
            <person name="Grutzner F."/>
            <person name="Belov K."/>
            <person name="Miller W."/>
            <person name="Clarke L."/>
            <person name="Chinwalla A.T."/>
            <person name="Yang S.P."/>
            <person name="Heger A."/>
            <person name="Locke D.P."/>
            <person name="Miethke P."/>
            <person name="Waters P.D."/>
            <person name="Veyrunes F."/>
            <person name="Fulton L."/>
            <person name="Fulton B."/>
            <person name="Graves T."/>
            <person name="Wallis J."/>
            <person name="Puente X.S."/>
            <person name="Lopez-Otin C."/>
            <person name="Ordonez G.R."/>
            <person name="Eichler E.E."/>
            <person name="Chen L."/>
            <person name="Cheng Z."/>
            <person name="Deakin J.E."/>
            <person name="Alsop A."/>
            <person name="Thompson K."/>
            <person name="Kirby P."/>
            <person name="Papenfuss A.T."/>
            <person name="Wakefield M.J."/>
            <person name="Olender T."/>
            <person name="Lancet D."/>
            <person name="Huttley G.A."/>
            <person name="Smit A.F."/>
            <person name="Pask A."/>
            <person name="Temple-Smith P."/>
            <person name="Batzer M.A."/>
            <person name="Walker J.A."/>
            <person name="Konkel M.K."/>
            <person name="Harris R.S."/>
            <person name="Whittington C.M."/>
            <person name="Wong E.S."/>
            <person name="Gemmell N.J."/>
            <person name="Buschiazzo E."/>
            <person name="Vargas Jentzsch I.M."/>
            <person name="Merkel A."/>
            <person name="Schmitz J."/>
            <person name="Zemann A."/>
            <person name="Churakov G."/>
            <person name="Kriegs J.O."/>
            <person name="Brosius J."/>
            <person name="Murchison E.P."/>
            <person name="Sachidanandam R."/>
            <person name="Smith C."/>
            <person name="Hannon G.J."/>
            <person name="Tsend-Ayush E."/>
            <person name="McMillan D."/>
            <person name="Attenborough R."/>
            <person name="Rens W."/>
            <person name="Ferguson-Smith M."/>
            <person name="Lefevre C.M."/>
            <person name="Sharp J.A."/>
            <person name="Nicholas K.R."/>
            <person name="Ray D.A."/>
            <person name="Kube M."/>
            <person name="Reinhardt R."/>
            <person name="Pringle T.H."/>
            <person name="Taylor J."/>
            <person name="Jones R.C."/>
            <person name="Nixon B."/>
            <person name="Dacheux J.L."/>
            <person name="Niwa H."/>
            <person name="Sekita Y."/>
            <person name="Huang X."/>
            <person name="Stark A."/>
            <person name="Kheradpour P."/>
            <person name="Kellis M."/>
            <person name="Flicek P."/>
            <person name="Chen Y."/>
            <person name="Webber C."/>
            <person name="Hardison R."/>
            <person name="Nelson J."/>
            <person name="Hallsworth-Pepin K."/>
            <person name="Delehaunty K."/>
            <person name="Markovic C."/>
            <person name="Minx P."/>
            <person name="Feng Y."/>
            <person name="Kremitzki C."/>
            <person name="Mitreva M."/>
            <person name="Glasscock J."/>
            <person name="Wylie T."/>
            <person name="Wohldmann P."/>
            <person name="Thiru P."/>
            <person name="Nhan M.N."/>
            <person name="Pohl C.S."/>
            <person name="Smith S.M."/>
            <person name="Hou S."/>
            <person name="Nefedov M."/>
            <person name="de Jong P.J."/>
            <person name="Renfree M.B."/>
            <person name="Mardis E.R."/>
            <person name="Wilson R.K."/>
        </authorList>
    </citation>
    <scope>NUCLEOTIDE SEQUENCE [LARGE SCALE GENOMIC DNA]</scope>
    <source>
        <strain evidence="15 16">Glennie</strain>
    </source>
</reference>
<evidence type="ECO:0000256" key="11">
    <source>
        <dbReference type="ARBA" id="ARBA00023180"/>
    </source>
</evidence>
<dbReference type="InterPro" id="IPR004072">
    <property type="entry name" value="Vmron_rcpt_1"/>
</dbReference>
<evidence type="ECO:0000259" key="14">
    <source>
        <dbReference type="PROSITE" id="PS50262"/>
    </source>
</evidence>
<feature type="transmembrane region" description="Helical" evidence="13">
    <location>
        <begin position="273"/>
        <end position="290"/>
    </location>
</feature>
<dbReference type="GO" id="GO:0016503">
    <property type="term" value="F:pheromone receptor activity"/>
    <property type="evidence" value="ECO:0007669"/>
    <property type="project" value="InterPro"/>
</dbReference>
<dbReference type="Pfam" id="PF03402">
    <property type="entry name" value="V1R"/>
    <property type="match status" value="1"/>
</dbReference>
<keyword evidence="9 13" id="KW-0472">Membrane</keyword>
<keyword evidence="8 13" id="KW-0297">G-protein coupled receptor</keyword>
<dbReference type="HOGENOM" id="CLU_058641_4_0_1"/>
<dbReference type="GO" id="GO:0019236">
    <property type="term" value="P:response to pheromone"/>
    <property type="evidence" value="ECO:0007669"/>
    <property type="project" value="UniProtKB-KW"/>
</dbReference>
<dbReference type="eggNOG" id="KOG4219">
    <property type="taxonomic scope" value="Eukaryota"/>
</dbReference>
<evidence type="ECO:0000256" key="10">
    <source>
        <dbReference type="ARBA" id="ARBA00023170"/>
    </source>
</evidence>
<dbReference type="PANTHER" id="PTHR24062">
    <property type="entry name" value="VOMERONASAL TYPE-1 RECEPTOR"/>
    <property type="match status" value="1"/>
</dbReference>
<feature type="transmembrane region" description="Helical" evidence="13">
    <location>
        <begin position="193"/>
        <end position="210"/>
    </location>
</feature>
<comment type="similarity">
    <text evidence="3 13">Belongs to the G-protein coupled receptor 1 family.</text>
</comment>
<evidence type="ECO:0000256" key="3">
    <source>
        <dbReference type="ARBA" id="ARBA00010663"/>
    </source>
</evidence>
<evidence type="ECO:0000256" key="4">
    <source>
        <dbReference type="ARBA" id="ARBA00022475"/>
    </source>
</evidence>
<protein>
    <recommendedName>
        <fullName evidence="13">Vomeronasal type-1 receptor</fullName>
    </recommendedName>
</protein>
<feature type="transmembrane region" description="Helical" evidence="13">
    <location>
        <begin position="91"/>
        <end position="109"/>
    </location>
</feature>
<sequence>MLVSDLVLGIFSLSQASLGLLGNSTLFLVYAGVFFSQAHSRKPTDLILAHLTMANTITLLTQGVPAMIMIWGQESTSDSVSCRIIIYIRRVSRGLSICTTCLLSVFQAITISPSTSSLAPYKQKAPKYILYSFFFFWILNSSMYINILATTETIKHVNNTVSSYDIRYGANIFWMNFINDVAFLSTITFRDVFFVFLMTWSSGYMVMVLHRHRKQVQHIHSTSLSPTSSVETRVTHTILLLVTCFVVFYCINCTINLFLTFVEEEDYFRLNDTKAFLAICYPSLCPLVLINSDRRVPRPHCVLKRVIGPSPPLDFSEREQVSSIKCSLPTARL</sequence>
<feature type="domain" description="G-protein coupled receptors family 1 profile" evidence="14">
    <location>
        <begin position="22"/>
        <end position="289"/>
    </location>
</feature>
<accession>F7DYI6</accession>
<keyword evidence="4 13" id="KW-1003">Cell membrane</keyword>
<dbReference type="InterPro" id="IPR017452">
    <property type="entry name" value="GPCR_Rhodpsn_7TM"/>
</dbReference>
<dbReference type="Gene3D" id="1.20.1070.10">
    <property type="entry name" value="Rhodopsin 7-helix transmembrane proteins"/>
    <property type="match status" value="1"/>
</dbReference>
<keyword evidence="7 13" id="KW-1133">Transmembrane helix</keyword>
<evidence type="ECO:0000256" key="8">
    <source>
        <dbReference type="ARBA" id="ARBA00023040"/>
    </source>
</evidence>
<feature type="transmembrane region" description="Helical" evidence="13">
    <location>
        <begin position="129"/>
        <end position="147"/>
    </location>
</feature>
<reference evidence="15" key="3">
    <citation type="submission" date="2025-09" db="UniProtKB">
        <authorList>
            <consortium name="Ensembl"/>
        </authorList>
    </citation>
    <scope>IDENTIFICATION</scope>
    <source>
        <strain evidence="15">Glennie</strain>
    </source>
</reference>
<evidence type="ECO:0000313" key="15">
    <source>
        <dbReference type="Ensembl" id="ENSOANP00000005849.2"/>
    </source>
</evidence>
<evidence type="ECO:0000256" key="2">
    <source>
        <dbReference type="ARBA" id="ARBA00004651"/>
    </source>
</evidence>
<dbReference type="PRINTS" id="PR01534">
    <property type="entry name" value="VOMERONASL1R"/>
</dbReference>
<reference evidence="15" key="2">
    <citation type="submission" date="2025-08" db="UniProtKB">
        <authorList>
            <consortium name="Ensembl"/>
        </authorList>
    </citation>
    <scope>IDENTIFICATION</scope>
    <source>
        <strain evidence="15">Glennie</strain>
    </source>
</reference>
<feature type="transmembrane region" description="Helical" evidence="13">
    <location>
        <begin position="168"/>
        <end position="187"/>
    </location>
</feature>
<dbReference type="AlphaFoldDB" id="F7DYI6"/>
<feature type="transmembrane region" description="Helical" evidence="13">
    <location>
        <begin position="238"/>
        <end position="261"/>
    </location>
</feature>
<dbReference type="Proteomes" id="UP000002279">
    <property type="component" value="Chromosome X5"/>
</dbReference>
<evidence type="ECO:0000256" key="7">
    <source>
        <dbReference type="ARBA" id="ARBA00022989"/>
    </source>
</evidence>
<dbReference type="OrthoDB" id="9935175at2759"/>
<keyword evidence="5 13" id="KW-0589">Pheromone response</keyword>
<evidence type="ECO:0000256" key="13">
    <source>
        <dbReference type="RuleBase" id="RU364061"/>
    </source>
</evidence>
<name>F7DYI6_ORNAN</name>
<dbReference type="Ensembl" id="ENSOANT00000005851.2">
    <property type="protein sequence ID" value="ENSOANP00000005849.2"/>
    <property type="gene ID" value="ENSOANG00000003689.4"/>
</dbReference>
<organism evidence="15 16">
    <name type="scientific">Ornithorhynchus anatinus</name>
    <name type="common">Duckbill platypus</name>
    <dbReference type="NCBI Taxonomy" id="9258"/>
    <lineage>
        <taxon>Eukaryota</taxon>
        <taxon>Metazoa</taxon>
        <taxon>Chordata</taxon>
        <taxon>Craniata</taxon>
        <taxon>Vertebrata</taxon>
        <taxon>Euteleostomi</taxon>
        <taxon>Mammalia</taxon>
        <taxon>Monotremata</taxon>
        <taxon>Ornithorhynchidae</taxon>
        <taxon>Ornithorhynchus</taxon>
    </lineage>
</organism>
<feature type="transmembrane region" description="Helical" evidence="13">
    <location>
        <begin position="47"/>
        <end position="71"/>
    </location>
</feature>
<dbReference type="GeneID" id="100310952"/>
<dbReference type="PROSITE" id="PS50262">
    <property type="entry name" value="G_PROTEIN_RECEP_F1_2"/>
    <property type="match status" value="1"/>
</dbReference>
<dbReference type="GO" id="GO:0007606">
    <property type="term" value="P:sensory perception of chemical stimulus"/>
    <property type="evidence" value="ECO:0007669"/>
    <property type="project" value="UniProtKB-ARBA"/>
</dbReference>
<keyword evidence="12 13" id="KW-0807">Transducer</keyword>
<comment type="subcellular location">
    <subcellularLocation>
        <location evidence="2 13">Cell membrane</location>
        <topology evidence="2 13">Multi-pass membrane protein</topology>
    </subcellularLocation>
</comment>
<comment type="function">
    <text evidence="1">Putative pheromone receptor.</text>
</comment>
<keyword evidence="11" id="KW-0325">Glycoprotein</keyword>
<dbReference type="GO" id="GO:0005550">
    <property type="term" value="F:pheromone binding"/>
    <property type="evidence" value="ECO:0000318"/>
    <property type="project" value="GO_Central"/>
</dbReference>
<dbReference type="FunFam" id="1.20.1070.10:FF:000033">
    <property type="entry name" value="Vomeronasal type-1 receptor"/>
    <property type="match status" value="1"/>
</dbReference>
<evidence type="ECO:0000256" key="6">
    <source>
        <dbReference type="ARBA" id="ARBA00022692"/>
    </source>
</evidence>
<evidence type="ECO:0000313" key="16">
    <source>
        <dbReference type="Proteomes" id="UP000002279"/>
    </source>
</evidence>
<keyword evidence="16" id="KW-1185">Reference proteome</keyword>
<dbReference type="SUPFAM" id="SSF81321">
    <property type="entry name" value="Family A G protein-coupled receptor-like"/>
    <property type="match status" value="1"/>
</dbReference>
<dbReference type="GeneTree" id="ENSGT00960000186612"/>
<proteinExistence type="inferred from homology"/>
<evidence type="ECO:0000256" key="9">
    <source>
        <dbReference type="ARBA" id="ARBA00023136"/>
    </source>
</evidence>
<dbReference type="InParanoid" id="F7DYI6"/>
<dbReference type="KEGG" id="oaa:100310952"/>
<evidence type="ECO:0000256" key="5">
    <source>
        <dbReference type="ARBA" id="ARBA00022507"/>
    </source>
</evidence>
<dbReference type="GO" id="GO:0005886">
    <property type="term" value="C:plasma membrane"/>
    <property type="evidence" value="ECO:0000318"/>
    <property type="project" value="GO_Central"/>
</dbReference>
<evidence type="ECO:0000256" key="1">
    <source>
        <dbReference type="ARBA" id="ARBA00003878"/>
    </source>
</evidence>
<dbReference type="RefSeq" id="NP_001240387.2">
    <property type="nucleotide sequence ID" value="NM_001253458.2"/>
</dbReference>
<keyword evidence="10 13" id="KW-0675">Receptor</keyword>